<evidence type="ECO:0000313" key="3">
    <source>
        <dbReference type="EMBL" id="KAF4628844.1"/>
    </source>
</evidence>
<gene>
    <name evidence="3" type="ORF">G7Y89_g9300</name>
</gene>
<dbReference type="EMBL" id="JAAMPI010000754">
    <property type="protein sequence ID" value="KAF4628844.1"/>
    <property type="molecule type" value="Genomic_DNA"/>
</dbReference>
<evidence type="ECO:0000256" key="1">
    <source>
        <dbReference type="SAM" id="MobiDB-lite"/>
    </source>
</evidence>
<evidence type="ECO:0000313" key="4">
    <source>
        <dbReference type="Proteomes" id="UP000566819"/>
    </source>
</evidence>
<dbReference type="InterPro" id="IPR052895">
    <property type="entry name" value="HetReg/Transcr_Mod"/>
</dbReference>
<name>A0A8H4W2Q5_9HELO</name>
<dbReference type="PANTHER" id="PTHR24148:SF73">
    <property type="entry name" value="HET DOMAIN PROTEIN (AFU_ORTHOLOGUE AFUA_8G01020)"/>
    <property type="match status" value="1"/>
</dbReference>
<sequence length="1086" mass="123456">MDSIDTAVQLLESEDYGVSKGRIEEDIQQESEEHEGVTDEGHIGEDSEEDTDDDEDIDSDEDMEQGSEADSEEDIDDDDEDDIETNKYGLSIHQYLEDAKAGLNQSSFYYALGISDPRWRGSRGSPIGGRLPGVQVHPLVPNSQVPSLCCWLGSSHCLSFAEERLRECLESHKSCDKSISTVLPKRILSIGRAPSDRIQLIETRGQGGEAQKGKYAALNYCWGKGNFIKTFHSNLEAHKDFISLSNLPAVFWEVIRHGHGKKLPYLQGIFIFVAPNFGGSVGLTSPQRVWSMARNEYSAIIEYNKRSLTFEIDRLPAISGAAARFQSLMGGDYYAGIWQKFLVPGSCWHLKVAYFAEADRWKDIEGAGANYIAPSWSWASVRGELSPQWQTLAGRLKDTVSRRRPRTEPGPKSDSRSGSSILVTIENKPKDLPKGPPIYSNLDSSTDEIRLLELLPGEPGSKIRCRMWISRCLSSQLAFQSPEHFNQEYEALSYVWGDPQLCRLIWVNSKIFPVARNLEIVLENLRHPTEVRTLWIDAICINQNDMAERSSQVLLMKKIYCRADKVLIWLGEQDLESDMAFDVLEALFSRGAPRPSKTLPSTFTSLYQLEEYHFAALKSTFSQRAWWKRIWIIQEAVFAKEAELVCGRRSISWSLIGRLINHQNRQSTNPTVKYTEMGTRLASVMETAILITTLRKRHHKPLGNDSLVYEMPYKTTLDSLVTIFERNNCTDPRDRIYGLLGLADYMFSRVWPDYTKPPMSVFRDATMSIIYNNDSLNILAYVYRSSESSRYPKQGVLSWVPDFSAMREFSTLVSSSMPKPHSLYACSRNYSYDREQLQIQSWPKSSLLVDTIAYDYIEEIVCEASVLHQNWKLTLQKWDPFQQSNHLYISDDLNLEDLDDYWRALMLDVVRPIGWPTRLKLVEADMNRYRFAFLNWSESPVARILRTRYTSDPQYLTDNHTSKILSGQIVKEPEEKVSLDDVLGSHLHGWSFCKTSKGHLGWIPNIACPGDSIHVVAGSSLPLILRNTEEGEVSISDLGVDSWENRHTFFRLVGTAYIHGIMDGEAIEDSAILGDLPKSFKRALII</sequence>
<accession>A0A8H4W2Q5</accession>
<keyword evidence="4" id="KW-1185">Reference proteome</keyword>
<dbReference type="OrthoDB" id="3565126at2759"/>
<feature type="domain" description="Heterokaryon incompatibility" evidence="2">
    <location>
        <begin position="489"/>
        <end position="635"/>
    </location>
</feature>
<protein>
    <recommendedName>
        <fullName evidence="2">Heterokaryon incompatibility domain-containing protein</fullName>
    </recommendedName>
</protein>
<comment type="caution">
    <text evidence="3">The sequence shown here is derived from an EMBL/GenBank/DDBJ whole genome shotgun (WGS) entry which is preliminary data.</text>
</comment>
<reference evidence="3 4" key="1">
    <citation type="submission" date="2020-03" db="EMBL/GenBank/DDBJ databases">
        <title>Draft Genome Sequence of Cudoniella acicularis.</title>
        <authorList>
            <person name="Buettner E."/>
            <person name="Kellner H."/>
        </authorList>
    </citation>
    <scope>NUCLEOTIDE SEQUENCE [LARGE SCALE GENOMIC DNA]</scope>
    <source>
        <strain evidence="3 4">DSM 108380</strain>
    </source>
</reference>
<organism evidence="3 4">
    <name type="scientific">Cudoniella acicularis</name>
    <dbReference type="NCBI Taxonomy" id="354080"/>
    <lineage>
        <taxon>Eukaryota</taxon>
        <taxon>Fungi</taxon>
        <taxon>Dikarya</taxon>
        <taxon>Ascomycota</taxon>
        <taxon>Pezizomycotina</taxon>
        <taxon>Leotiomycetes</taxon>
        <taxon>Helotiales</taxon>
        <taxon>Tricladiaceae</taxon>
        <taxon>Cudoniella</taxon>
    </lineage>
</organism>
<feature type="region of interest" description="Disordered" evidence="1">
    <location>
        <begin position="1"/>
        <end position="83"/>
    </location>
</feature>
<dbReference type="Pfam" id="PF06985">
    <property type="entry name" value="HET"/>
    <property type="match status" value="1"/>
</dbReference>
<evidence type="ECO:0000259" key="2">
    <source>
        <dbReference type="Pfam" id="PF06985"/>
    </source>
</evidence>
<feature type="compositionally biased region" description="Acidic residues" evidence="1">
    <location>
        <begin position="46"/>
        <end position="83"/>
    </location>
</feature>
<dbReference type="PANTHER" id="PTHR24148">
    <property type="entry name" value="ANKYRIN REPEAT DOMAIN-CONTAINING PROTEIN 39 HOMOLOG-RELATED"/>
    <property type="match status" value="1"/>
</dbReference>
<feature type="region of interest" description="Disordered" evidence="1">
    <location>
        <begin position="396"/>
        <end position="420"/>
    </location>
</feature>
<dbReference type="Proteomes" id="UP000566819">
    <property type="component" value="Unassembled WGS sequence"/>
</dbReference>
<feature type="compositionally biased region" description="Basic and acidic residues" evidence="1">
    <location>
        <begin position="34"/>
        <end position="45"/>
    </location>
</feature>
<proteinExistence type="predicted"/>
<feature type="compositionally biased region" description="Basic and acidic residues" evidence="1">
    <location>
        <begin position="396"/>
        <end position="415"/>
    </location>
</feature>
<dbReference type="AlphaFoldDB" id="A0A8H4W2Q5"/>
<dbReference type="InterPro" id="IPR010730">
    <property type="entry name" value="HET"/>
</dbReference>